<evidence type="ECO:0000313" key="7">
    <source>
        <dbReference type="EMBL" id="XDQ24541.1"/>
    </source>
</evidence>
<dbReference type="PANTHER" id="PTHR34697">
    <property type="entry name" value="PHOSPHATIDYLGLYCEROL LYSYLTRANSFERASE"/>
    <property type="match status" value="1"/>
</dbReference>
<keyword evidence="4" id="KW-1133">Transmembrane helix</keyword>
<dbReference type="InterPro" id="IPR016181">
    <property type="entry name" value="Acyl_CoA_acyltransferase"/>
</dbReference>
<protein>
    <submittedName>
        <fullName evidence="7">Bifunctional lysylphosphatidylglycerol flippase/synthetase MprF</fullName>
    </submittedName>
</protein>
<evidence type="ECO:0000256" key="4">
    <source>
        <dbReference type="ARBA" id="ARBA00022989"/>
    </source>
</evidence>
<evidence type="ECO:0000256" key="1">
    <source>
        <dbReference type="ARBA" id="ARBA00004651"/>
    </source>
</evidence>
<dbReference type="InterPro" id="IPR024320">
    <property type="entry name" value="LPG_synthase_C"/>
</dbReference>
<dbReference type="AlphaFoldDB" id="A0AB39P224"/>
<proteinExistence type="predicted"/>
<dbReference type="SUPFAM" id="SSF55729">
    <property type="entry name" value="Acyl-CoA N-acyltransferases (Nat)"/>
    <property type="match status" value="1"/>
</dbReference>
<evidence type="ECO:0000256" key="5">
    <source>
        <dbReference type="ARBA" id="ARBA00023136"/>
    </source>
</evidence>
<sequence>MSMARETVTSRTTAYDTVLFALRACAENPSAFLALNSGNEYFTRPGTLGVVVFRRAGRHLIQFGGPFAAEPDRPELLGAFLEFARENRRKVAAVQLQRADADLYARSGFTVNQIGSSYALHLPEFTLKGSRFVKLRNKISRARRGGLEVCEAELGELSDEVGAVDREWLRAKGRHVKEIEFLIGELGGPAQAERRLFVGRVEGRVVAYISYVPAYGTRSGWLHDLSRRVPGGVPGLLEAVNVRALDTLRAEGAQWLHFGFTPFTGLSEEHEAATASALTGRFLRFLAAHGESVYPAAGQLAYKEKWGPDLVLPEYLAFHGRARASAVWQLLRVTKSV</sequence>
<dbReference type="Pfam" id="PF09924">
    <property type="entry name" value="LPG_synthase_C"/>
    <property type="match status" value="1"/>
</dbReference>
<keyword evidence="3" id="KW-0812">Transmembrane</keyword>
<evidence type="ECO:0000256" key="2">
    <source>
        <dbReference type="ARBA" id="ARBA00022475"/>
    </source>
</evidence>
<dbReference type="PANTHER" id="PTHR34697:SF2">
    <property type="entry name" value="PHOSPHATIDYLGLYCEROL LYSYLTRANSFERASE"/>
    <property type="match status" value="1"/>
</dbReference>
<feature type="domain" description="Phosphatidylglycerol lysyltransferase C-terminal" evidence="6">
    <location>
        <begin position="27"/>
        <end position="318"/>
    </location>
</feature>
<accession>A0AB39P224</accession>
<keyword evidence="2" id="KW-1003">Cell membrane</keyword>
<name>A0AB39P224_9ACTN</name>
<dbReference type="EMBL" id="CP163435">
    <property type="protein sequence ID" value="XDQ24541.1"/>
    <property type="molecule type" value="Genomic_DNA"/>
</dbReference>
<dbReference type="GO" id="GO:0016755">
    <property type="term" value="F:aminoacyltransferase activity"/>
    <property type="evidence" value="ECO:0007669"/>
    <property type="project" value="TreeGrafter"/>
</dbReference>
<reference evidence="7" key="1">
    <citation type="submission" date="2024-07" db="EMBL/GenBank/DDBJ databases">
        <authorList>
            <person name="Yu S.T."/>
        </authorList>
    </citation>
    <scope>NUCLEOTIDE SEQUENCE</scope>
    <source>
        <strain evidence="7">R21</strain>
    </source>
</reference>
<keyword evidence="5" id="KW-0472">Membrane</keyword>
<comment type="subcellular location">
    <subcellularLocation>
        <location evidence="1">Cell membrane</location>
        <topology evidence="1">Multi-pass membrane protein</topology>
    </subcellularLocation>
</comment>
<dbReference type="RefSeq" id="WP_369231280.1">
    <property type="nucleotide sequence ID" value="NZ_CP163435.1"/>
</dbReference>
<evidence type="ECO:0000256" key="3">
    <source>
        <dbReference type="ARBA" id="ARBA00022692"/>
    </source>
</evidence>
<dbReference type="InterPro" id="IPR051211">
    <property type="entry name" value="PG_lysyltransferase"/>
</dbReference>
<evidence type="ECO:0000259" key="6">
    <source>
        <dbReference type="Pfam" id="PF09924"/>
    </source>
</evidence>
<dbReference type="GO" id="GO:0055091">
    <property type="term" value="P:phospholipid homeostasis"/>
    <property type="evidence" value="ECO:0007669"/>
    <property type="project" value="TreeGrafter"/>
</dbReference>
<gene>
    <name evidence="7" type="ORF">AB5J56_07535</name>
</gene>
<dbReference type="GO" id="GO:0005886">
    <property type="term" value="C:plasma membrane"/>
    <property type="evidence" value="ECO:0007669"/>
    <property type="project" value="UniProtKB-SubCell"/>
</dbReference>
<organism evidence="7">
    <name type="scientific">Streptomyces sp. R21</name>
    <dbReference type="NCBI Taxonomy" id="3238627"/>
    <lineage>
        <taxon>Bacteria</taxon>
        <taxon>Bacillati</taxon>
        <taxon>Actinomycetota</taxon>
        <taxon>Actinomycetes</taxon>
        <taxon>Kitasatosporales</taxon>
        <taxon>Streptomycetaceae</taxon>
        <taxon>Streptomyces</taxon>
    </lineage>
</organism>